<reference evidence="2 3" key="1">
    <citation type="journal article" date="2011" name="Genome Biol.">
        <title>Comparative genome sequence analysis underscores mycoparasitism as the ancestral life style of Trichoderma.</title>
        <authorList>
            <person name="Kubicek C.P."/>
            <person name="Herrera-Estrella A."/>
            <person name="Seidl-Seiboth V."/>
            <person name="Martinez D.A."/>
            <person name="Druzhinina I.S."/>
            <person name="Thon M."/>
            <person name="Zeilinger S."/>
            <person name="Casas-Flores S."/>
            <person name="Horwitz B.A."/>
            <person name="Mukherjee P.K."/>
            <person name="Mukherjee M."/>
            <person name="Kredics L."/>
            <person name="Alcaraz L.D."/>
            <person name="Aerts A."/>
            <person name="Antal Z."/>
            <person name="Atanasova L."/>
            <person name="Cervantes-Badillo M.G."/>
            <person name="Challacombe J."/>
            <person name="Chertkov O."/>
            <person name="McCluskey K."/>
            <person name="Coulpier F."/>
            <person name="Deshpande N."/>
            <person name="von Doehren H."/>
            <person name="Ebbole D.J."/>
            <person name="Esquivel-Naranjo E.U."/>
            <person name="Fekete E."/>
            <person name="Flipphi M."/>
            <person name="Glaser F."/>
            <person name="Gomez-Rodriguez E.Y."/>
            <person name="Gruber S."/>
            <person name="Han C."/>
            <person name="Henrissat B."/>
            <person name="Hermosa R."/>
            <person name="Hernandez-Onate M."/>
            <person name="Karaffa L."/>
            <person name="Kosti I."/>
            <person name="Le Crom S."/>
            <person name="Lindquist E."/>
            <person name="Lucas S."/>
            <person name="Luebeck M."/>
            <person name="Luebeck P.S."/>
            <person name="Margeot A."/>
            <person name="Metz B."/>
            <person name="Misra M."/>
            <person name="Nevalainen H."/>
            <person name="Omann M."/>
            <person name="Packer N."/>
            <person name="Perrone G."/>
            <person name="Uresti-Rivera E.E."/>
            <person name="Salamov A."/>
            <person name="Schmoll M."/>
            <person name="Seiboth B."/>
            <person name="Shapiro H."/>
            <person name="Sukno S."/>
            <person name="Tamayo-Ramos J.A."/>
            <person name="Tisch D."/>
            <person name="Wiest A."/>
            <person name="Wilkinson H.H."/>
            <person name="Zhang M."/>
            <person name="Coutinho P.M."/>
            <person name="Kenerley C.M."/>
            <person name="Monte E."/>
            <person name="Baker S.E."/>
            <person name="Grigoriev I.V."/>
        </authorList>
    </citation>
    <scope>NUCLEOTIDE SEQUENCE [LARGE SCALE GENOMIC DNA]</scope>
    <source>
        <strain evidence="3">Gv29-8 / FGSC 10586</strain>
    </source>
</reference>
<dbReference type="OrthoDB" id="3261350at2759"/>
<name>G9MU29_HYPVG</name>
<evidence type="ECO:0000313" key="2">
    <source>
        <dbReference type="EMBL" id="EHK22055.1"/>
    </source>
</evidence>
<dbReference type="Proteomes" id="UP000007115">
    <property type="component" value="Unassembled WGS sequence"/>
</dbReference>
<protein>
    <submittedName>
        <fullName evidence="2">Uncharacterized protein</fullName>
    </submittedName>
</protein>
<gene>
    <name evidence="2" type="ORF">TRIVIDRAFT_201495</name>
</gene>
<keyword evidence="3" id="KW-1185">Reference proteome</keyword>
<dbReference type="HOGENOM" id="CLU_1120297_0_0_1"/>
<evidence type="ECO:0000256" key="1">
    <source>
        <dbReference type="SAM" id="MobiDB-lite"/>
    </source>
</evidence>
<accession>G9MU29</accession>
<evidence type="ECO:0000313" key="3">
    <source>
        <dbReference type="Proteomes" id="UP000007115"/>
    </source>
</evidence>
<comment type="caution">
    <text evidence="2">The sequence shown here is derived from an EMBL/GenBank/DDBJ whole genome shotgun (WGS) entry which is preliminary data.</text>
</comment>
<sequence>MKEAFAAHDSSFRERDDDGLAKLQRIFEGAKKKYLEKSTAYDKIGSLKAQLQSDSEKPKLEQSTPKDKIRNLGLEKEKANDTRKAEIDGEITTKKAIRLAILEGVVGGDLEKKLGNVSVPARGLPSAIIDIDKDRNIIHADESEIKALPGSDLGKDEGVDVWSKTQYHNLTLIVAIMGLSLELFPSPFQAVSLVAVVQVVAPTGTLICPDLGIPVYEVRQLLITVVLYFDEVKVVVVVYLARPRRLRD</sequence>
<dbReference type="GeneID" id="25790150"/>
<feature type="region of interest" description="Disordered" evidence="1">
    <location>
        <begin position="48"/>
        <end position="81"/>
    </location>
</feature>
<dbReference type="InParanoid" id="G9MU29"/>
<dbReference type="EMBL" id="ABDF02000038">
    <property type="protein sequence ID" value="EHK22055.1"/>
    <property type="molecule type" value="Genomic_DNA"/>
</dbReference>
<organism evidence="2 3">
    <name type="scientific">Hypocrea virens (strain Gv29-8 / FGSC 10586)</name>
    <name type="common">Gliocladium virens</name>
    <name type="synonym">Trichoderma virens</name>
    <dbReference type="NCBI Taxonomy" id="413071"/>
    <lineage>
        <taxon>Eukaryota</taxon>
        <taxon>Fungi</taxon>
        <taxon>Dikarya</taxon>
        <taxon>Ascomycota</taxon>
        <taxon>Pezizomycotina</taxon>
        <taxon>Sordariomycetes</taxon>
        <taxon>Hypocreomycetidae</taxon>
        <taxon>Hypocreales</taxon>
        <taxon>Hypocreaceae</taxon>
        <taxon>Trichoderma</taxon>
    </lineage>
</organism>
<feature type="compositionally biased region" description="Basic and acidic residues" evidence="1">
    <location>
        <begin position="54"/>
        <end position="81"/>
    </location>
</feature>
<dbReference type="VEuPathDB" id="FungiDB:TRIVIDRAFT_201495"/>
<proteinExistence type="predicted"/>
<dbReference type="AlphaFoldDB" id="G9MU29"/>
<dbReference type="RefSeq" id="XP_013956248.1">
    <property type="nucleotide sequence ID" value="XM_014100773.1"/>
</dbReference>